<dbReference type="STRING" id="1296565.SAMN05660657_04726"/>
<evidence type="ECO:0000313" key="1">
    <source>
        <dbReference type="EMBL" id="SFU01281.1"/>
    </source>
</evidence>
<dbReference type="RefSeq" id="WP_093583414.1">
    <property type="nucleotide sequence ID" value="NZ_FPBA01000024.1"/>
</dbReference>
<dbReference type="OrthoDB" id="9780815at2"/>
<organism evidence="1 2">
    <name type="scientific">Geodermatophilus amargosae</name>
    <dbReference type="NCBI Taxonomy" id="1296565"/>
    <lineage>
        <taxon>Bacteria</taxon>
        <taxon>Bacillati</taxon>
        <taxon>Actinomycetota</taxon>
        <taxon>Actinomycetes</taxon>
        <taxon>Geodermatophilales</taxon>
        <taxon>Geodermatophilaceae</taxon>
        <taxon>Geodermatophilus</taxon>
    </lineage>
</organism>
<dbReference type="Proteomes" id="UP000199546">
    <property type="component" value="Unassembled WGS sequence"/>
</dbReference>
<dbReference type="EMBL" id="FPBA01000024">
    <property type="protein sequence ID" value="SFU01281.1"/>
    <property type="molecule type" value="Genomic_DNA"/>
</dbReference>
<proteinExistence type="predicted"/>
<name>A0A1I7CPD4_9ACTN</name>
<keyword evidence="2" id="KW-1185">Reference proteome</keyword>
<accession>A0A1I7CPD4</accession>
<dbReference type="AlphaFoldDB" id="A0A1I7CPD4"/>
<reference evidence="2" key="1">
    <citation type="submission" date="2016-10" db="EMBL/GenBank/DDBJ databases">
        <authorList>
            <person name="Varghese N."/>
            <person name="Submissions S."/>
        </authorList>
    </citation>
    <scope>NUCLEOTIDE SEQUENCE [LARGE SCALE GENOMIC DNA]</scope>
    <source>
        <strain evidence="2">DSM 46136</strain>
    </source>
</reference>
<protein>
    <submittedName>
        <fullName evidence="1">Uncharacterized protein</fullName>
    </submittedName>
</protein>
<sequence length="111" mass="11310">MLVRRQRALAGGVGLNGNYPIVEDGSTPGPRLTETGRGQVDLSYSGSLPGVGGTAALGTVLDLVVPETLDNADSTALLANQLPVTAIEGGYDADRSAAVRRVARVVHDLAG</sequence>
<gene>
    <name evidence="1" type="ORF">SAMN05660657_04726</name>
</gene>
<evidence type="ECO:0000313" key="2">
    <source>
        <dbReference type="Proteomes" id="UP000199546"/>
    </source>
</evidence>